<proteinExistence type="predicted"/>
<dbReference type="AlphaFoldDB" id="A0AAN7T1P5"/>
<keyword evidence="3" id="KW-1185">Reference proteome</keyword>
<organism evidence="2 3">
    <name type="scientific">Lithohypha guttulata</name>
    <dbReference type="NCBI Taxonomy" id="1690604"/>
    <lineage>
        <taxon>Eukaryota</taxon>
        <taxon>Fungi</taxon>
        <taxon>Dikarya</taxon>
        <taxon>Ascomycota</taxon>
        <taxon>Pezizomycotina</taxon>
        <taxon>Eurotiomycetes</taxon>
        <taxon>Chaetothyriomycetidae</taxon>
        <taxon>Chaetothyriales</taxon>
        <taxon>Trichomeriaceae</taxon>
        <taxon>Lithohypha</taxon>
    </lineage>
</organism>
<dbReference type="Pfam" id="PF01161">
    <property type="entry name" value="PBP"/>
    <property type="match status" value="1"/>
</dbReference>
<dbReference type="CDD" id="cd00866">
    <property type="entry name" value="PEBP_euk"/>
    <property type="match status" value="1"/>
</dbReference>
<reference evidence="2 3" key="1">
    <citation type="submission" date="2023-08" db="EMBL/GenBank/DDBJ databases">
        <title>Black Yeasts Isolated from many extreme environments.</title>
        <authorList>
            <person name="Coleine C."/>
            <person name="Stajich J.E."/>
            <person name="Selbmann L."/>
        </authorList>
    </citation>
    <scope>NUCLEOTIDE SEQUENCE [LARGE SCALE GENOMIC DNA]</scope>
    <source>
        <strain evidence="2 3">CCFEE 5910</strain>
    </source>
</reference>
<protein>
    <recommendedName>
        <fullName evidence="4">PEBP-like protein</fullName>
    </recommendedName>
</protein>
<dbReference type="InterPro" id="IPR008914">
    <property type="entry name" value="PEBP"/>
</dbReference>
<evidence type="ECO:0008006" key="4">
    <source>
        <dbReference type="Google" id="ProtNLM"/>
    </source>
</evidence>
<dbReference type="PANTHER" id="PTHR11362:SF82">
    <property type="entry name" value="PHOSPHATIDYLETHANOLAMINE-BINDING PROTEIN 4"/>
    <property type="match status" value="1"/>
</dbReference>
<comment type="caution">
    <text evidence="2">The sequence shown here is derived from an EMBL/GenBank/DDBJ whole genome shotgun (WGS) entry which is preliminary data.</text>
</comment>
<evidence type="ECO:0000313" key="3">
    <source>
        <dbReference type="Proteomes" id="UP001309876"/>
    </source>
</evidence>
<dbReference type="Gene3D" id="3.90.280.10">
    <property type="entry name" value="PEBP-like"/>
    <property type="match status" value="1"/>
</dbReference>
<sequence>MKTLIAVALFAAYTIAVPPASFGFPQSEGNTPLSVVYRANGSALPVQPGNLFGINVPAEAPSIAVNESYQSIGSAYTGQYVFFMLDPDASYPENPQNRWIIHWWQQGLTKSTSQVNDSGIGGTLLQNNTQPRVAYRRPRPPTNSSAHRYIQYLFEQPPNFSIPAIYSGYNNTNASRFPFEQFVADAGLNQPVAANYFYCSNQTAVPATFVAAPGGQYPGGNGAMITQGTNLPSATSTMAGPTSATSPAVYTGSAASVEPGSYVAHFLLAFGASWAFIM</sequence>
<accession>A0AAN7T1P5</accession>
<dbReference type="SUPFAM" id="SSF49777">
    <property type="entry name" value="PEBP-like"/>
    <property type="match status" value="1"/>
</dbReference>
<feature type="signal peptide" evidence="1">
    <location>
        <begin position="1"/>
        <end position="16"/>
    </location>
</feature>
<dbReference type="InterPro" id="IPR036610">
    <property type="entry name" value="PEBP-like_sf"/>
</dbReference>
<dbReference type="Proteomes" id="UP001309876">
    <property type="component" value="Unassembled WGS sequence"/>
</dbReference>
<evidence type="ECO:0000313" key="2">
    <source>
        <dbReference type="EMBL" id="KAK5087215.1"/>
    </source>
</evidence>
<dbReference type="InterPro" id="IPR035810">
    <property type="entry name" value="PEBP_euk"/>
</dbReference>
<dbReference type="EMBL" id="JAVRRJ010000003">
    <property type="protein sequence ID" value="KAK5087215.1"/>
    <property type="molecule type" value="Genomic_DNA"/>
</dbReference>
<dbReference type="PANTHER" id="PTHR11362">
    <property type="entry name" value="PHOSPHATIDYLETHANOLAMINE-BINDING PROTEIN"/>
    <property type="match status" value="1"/>
</dbReference>
<evidence type="ECO:0000256" key="1">
    <source>
        <dbReference type="SAM" id="SignalP"/>
    </source>
</evidence>
<feature type="chain" id="PRO_5043037004" description="PEBP-like protein" evidence="1">
    <location>
        <begin position="17"/>
        <end position="278"/>
    </location>
</feature>
<keyword evidence="1" id="KW-0732">Signal</keyword>
<gene>
    <name evidence="2" type="ORF">LTR05_004386</name>
</gene>
<name>A0AAN7T1P5_9EURO</name>